<comment type="caution">
    <text evidence="9">The sequence shown here is derived from an EMBL/GenBank/DDBJ whole genome shotgun (WGS) entry which is preliminary data.</text>
</comment>
<evidence type="ECO:0000259" key="8">
    <source>
        <dbReference type="Pfam" id="PF00924"/>
    </source>
</evidence>
<feature type="transmembrane region" description="Helical" evidence="7">
    <location>
        <begin position="31"/>
        <end position="49"/>
    </location>
</feature>
<dbReference type="Pfam" id="PF00924">
    <property type="entry name" value="MS_channel_2nd"/>
    <property type="match status" value="1"/>
</dbReference>
<evidence type="ECO:0000313" key="10">
    <source>
        <dbReference type="Proteomes" id="UP000295341"/>
    </source>
</evidence>
<evidence type="ECO:0000256" key="6">
    <source>
        <dbReference type="ARBA" id="ARBA00023136"/>
    </source>
</evidence>
<dbReference type="PANTHER" id="PTHR30347:SF1">
    <property type="entry name" value="MECHANOSENSITIVE CHANNEL MSCK"/>
    <property type="match status" value="1"/>
</dbReference>
<name>A0A4R7P3N9_9GAMM</name>
<dbReference type="SUPFAM" id="SSF50182">
    <property type="entry name" value="Sm-like ribonucleoproteins"/>
    <property type="match status" value="1"/>
</dbReference>
<gene>
    <name evidence="9" type="ORF">DFR24_2644</name>
</gene>
<sequence>MLEGFNEWILAMSQWDVSLFTLDQTSVRVSTILKTMLALVVLVAVTRWLRNRVVKLLQHSPLDVGTRMTIATMLQYVLLIFGISLIMQNVGLKLSALSVLAGAIGVGLGFGLQNIVSNFVSGLIVMFEQPVKIGDRIEIGGIEGDVVAINARSTVLRTVRGAAAIVPNQKFITETVRNFANGDGVSALQLTFKLANSQDPEEGLKVIRESLKSIQDALAPREPEVNITGMDAGGVTIETVAWVRGDVSRRGQLQSRLLVEIRRRTHAGELTLA</sequence>
<feature type="transmembrane region" description="Helical" evidence="7">
    <location>
        <begin position="70"/>
        <end position="87"/>
    </location>
</feature>
<dbReference type="InterPro" id="IPR011066">
    <property type="entry name" value="MscS_channel_C_sf"/>
</dbReference>
<accession>A0A4R7P3N9</accession>
<keyword evidence="4 7" id="KW-0812">Transmembrane</keyword>
<dbReference type="GO" id="GO:0008381">
    <property type="term" value="F:mechanosensitive monoatomic ion channel activity"/>
    <property type="evidence" value="ECO:0007669"/>
    <property type="project" value="UniProtKB-ARBA"/>
</dbReference>
<evidence type="ECO:0000256" key="1">
    <source>
        <dbReference type="ARBA" id="ARBA00004651"/>
    </source>
</evidence>
<keyword evidence="6 7" id="KW-0472">Membrane</keyword>
<dbReference type="Gene3D" id="1.10.287.1260">
    <property type="match status" value="1"/>
</dbReference>
<dbReference type="Proteomes" id="UP000295341">
    <property type="component" value="Unassembled WGS sequence"/>
</dbReference>
<proteinExistence type="inferred from homology"/>
<keyword evidence="5 7" id="KW-1133">Transmembrane helix</keyword>
<dbReference type="SUPFAM" id="SSF82689">
    <property type="entry name" value="Mechanosensitive channel protein MscS (YggB), C-terminal domain"/>
    <property type="match status" value="1"/>
</dbReference>
<dbReference type="Gene3D" id="3.30.70.100">
    <property type="match status" value="1"/>
</dbReference>
<dbReference type="RefSeq" id="WP_162851198.1">
    <property type="nucleotide sequence ID" value="NZ_MWIN01000005.1"/>
</dbReference>
<evidence type="ECO:0000256" key="2">
    <source>
        <dbReference type="ARBA" id="ARBA00008017"/>
    </source>
</evidence>
<keyword evidence="10" id="KW-1185">Reference proteome</keyword>
<comment type="subcellular location">
    <subcellularLocation>
        <location evidence="1">Cell membrane</location>
        <topology evidence="1">Multi-pass membrane protein</topology>
    </subcellularLocation>
</comment>
<dbReference type="Gene3D" id="2.30.30.60">
    <property type="match status" value="1"/>
</dbReference>
<dbReference type="InterPro" id="IPR052702">
    <property type="entry name" value="MscS-like_channel"/>
</dbReference>
<feature type="transmembrane region" description="Helical" evidence="7">
    <location>
        <begin position="99"/>
        <end position="127"/>
    </location>
</feature>
<dbReference type="InterPro" id="IPR011014">
    <property type="entry name" value="MscS_channel_TM-2"/>
</dbReference>
<evidence type="ECO:0000256" key="3">
    <source>
        <dbReference type="ARBA" id="ARBA00022475"/>
    </source>
</evidence>
<keyword evidence="3" id="KW-1003">Cell membrane</keyword>
<dbReference type="InterPro" id="IPR006685">
    <property type="entry name" value="MscS_channel_2nd"/>
</dbReference>
<protein>
    <submittedName>
        <fullName evidence="9">Mechanosensitive ion channel-like protein</fullName>
    </submittedName>
</protein>
<dbReference type="InterPro" id="IPR023408">
    <property type="entry name" value="MscS_beta-dom_sf"/>
</dbReference>
<dbReference type="EMBL" id="SOBT01000009">
    <property type="protein sequence ID" value="TDU28277.1"/>
    <property type="molecule type" value="Genomic_DNA"/>
</dbReference>
<feature type="domain" description="Mechanosensitive ion channel MscS" evidence="8">
    <location>
        <begin position="114"/>
        <end position="179"/>
    </location>
</feature>
<dbReference type="PANTHER" id="PTHR30347">
    <property type="entry name" value="POTASSIUM CHANNEL RELATED"/>
    <property type="match status" value="1"/>
</dbReference>
<evidence type="ECO:0000256" key="5">
    <source>
        <dbReference type="ARBA" id="ARBA00022989"/>
    </source>
</evidence>
<evidence type="ECO:0000256" key="4">
    <source>
        <dbReference type="ARBA" id="ARBA00022692"/>
    </source>
</evidence>
<dbReference type="GO" id="GO:0005886">
    <property type="term" value="C:plasma membrane"/>
    <property type="evidence" value="ECO:0007669"/>
    <property type="project" value="UniProtKB-SubCell"/>
</dbReference>
<evidence type="ECO:0000256" key="7">
    <source>
        <dbReference type="SAM" id="Phobius"/>
    </source>
</evidence>
<organism evidence="9 10">
    <name type="scientific">Panacagrimonas perspica</name>
    <dbReference type="NCBI Taxonomy" id="381431"/>
    <lineage>
        <taxon>Bacteria</taxon>
        <taxon>Pseudomonadati</taxon>
        <taxon>Pseudomonadota</taxon>
        <taxon>Gammaproteobacteria</taxon>
        <taxon>Nevskiales</taxon>
        <taxon>Nevskiaceae</taxon>
        <taxon>Panacagrimonas</taxon>
    </lineage>
</organism>
<dbReference type="AlphaFoldDB" id="A0A4R7P3N9"/>
<reference evidence="9 10" key="1">
    <citation type="submission" date="2019-03" db="EMBL/GenBank/DDBJ databases">
        <title>Genomic Encyclopedia of Type Strains, Phase IV (KMG-IV): sequencing the most valuable type-strain genomes for metagenomic binning, comparative biology and taxonomic classification.</title>
        <authorList>
            <person name="Goeker M."/>
        </authorList>
    </citation>
    <scope>NUCLEOTIDE SEQUENCE [LARGE SCALE GENOMIC DNA]</scope>
    <source>
        <strain evidence="9 10">DSM 26377</strain>
    </source>
</reference>
<evidence type="ECO:0000313" key="9">
    <source>
        <dbReference type="EMBL" id="TDU28277.1"/>
    </source>
</evidence>
<dbReference type="InterPro" id="IPR010920">
    <property type="entry name" value="LSM_dom_sf"/>
</dbReference>
<dbReference type="SUPFAM" id="SSF82861">
    <property type="entry name" value="Mechanosensitive channel protein MscS (YggB), transmembrane region"/>
    <property type="match status" value="1"/>
</dbReference>
<comment type="similarity">
    <text evidence="2">Belongs to the MscS (TC 1.A.23) family.</text>
</comment>